<dbReference type="PANTHER" id="PTHR43240">
    <property type="entry name" value="1,4-DIHYDROXY-2-NAPHTHOYL-COA THIOESTERASE 1"/>
    <property type="match status" value="1"/>
</dbReference>
<dbReference type="CDD" id="cd03443">
    <property type="entry name" value="PaaI_thioesterase"/>
    <property type="match status" value="1"/>
</dbReference>
<dbReference type="Gene3D" id="3.10.129.10">
    <property type="entry name" value="Hotdog Thioesterase"/>
    <property type="match status" value="1"/>
</dbReference>
<dbReference type="GO" id="GO:0005829">
    <property type="term" value="C:cytosol"/>
    <property type="evidence" value="ECO:0007669"/>
    <property type="project" value="TreeGrafter"/>
</dbReference>
<dbReference type="InterPro" id="IPR006683">
    <property type="entry name" value="Thioestr_dom"/>
</dbReference>
<feature type="domain" description="Thioesterase" evidence="3">
    <location>
        <begin position="33"/>
        <end position="109"/>
    </location>
</feature>
<dbReference type="NCBIfam" id="TIGR00369">
    <property type="entry name" value="unchar_dom_1"/>
    <property type="match status" value="1"/>
</dbReference>
<dbReference type="InterPro" id="IPR003736">
    <property type="entry name" value="PAAI_dom"/>
</dbReference>
<dbReference type="Pfam" id="PF03061">
    <property type="entry name" value="4HBT"/>
    <property type="match status" value="1"/>
</dbReference>
<dbReference type="SUPFAM" id="SSF54637">
    <property type="entry name" value="Thioesterase/thiol ester dehydrase-isomerase"/>
    <property type="match status" value="1"/>
</dbReference>
<keyword evidence="2" id="KW-0378">Hydrolase</keyword>
<dbReference type="InterPro" id="IPR029069">
    <property type="entry name" value="HotDog_dom_sf"/>
</dbReference>
<evidence type="ECO:0000256" key="2">
    <source>
        <dbReference type="ARBA" id="ARBA00022801"/>
    </source>
</evidence>
<reference evidence="4 5" key="1">
    <citation type="journal article" date="2015" name="Genome Announc.">
        <title>Expanding the biotechnology potential of lactobacilli through comparative genomics of 213 strains and associated genera.</title>
        <authorList>
            <person name="Sun Z."/>
            <person name="Harris H.M."/>
            <person name="McCann A."/>
            <person name="Guo C."/>
            <person name="Argimon S."/>
            <person name="Zhang W."/>
            <person name="Yang X."/>
            <person name="Jeffery I.B."/>
            <person name="Cooney J.C."/>
            <person name="Kagawa T.F."/>
            <person name="Liu W."/>
            <person name="Song Y."/>
            <person name="Salvetti E."/>
            <person name="Wrobel A."/>
            <person name="Rasinkangas P."/>
            <person name="Parkhill J."/>
            <person name="Rea M.C."/>
            <person name="O'Sullivan O."/>
            <person name="Ritari J."/>
            <person name="Douillard F.P."/>
            <person name="Paul Ross R."/>
            <person name="Yang R."/>
            <person name="Briner A.E."/>
            <person name="Felis G.E."/>
            <person name="de Vos W.M."/>
            <person name="Barrangou R."/>
            <person name="Klaenhammer T.R."/>
            <person name="Caufield P.W."/>
            <person name="Cui Y."/>
            <person name="Zhang H."/>
            <person name="O'Toole P.W."/>
        </authorList>
    </citation>
    <scope>NUCLEOTIDE SEQUENCE [LARGE SCALE GENOMIC DNA]</scope>
    <source>
        <strain evidence="4 5">DSM 20623</strain>
    </source>
</reference>
<dbReference type="AlphaFoldDB" id="A0A0R2HXU7"/>
<evidence type="ECO:0000313" key="4">
    <source>
        <dbReference type="EMBL" id="KRN57583.1"/>
    </source>
</evidence>
<protein>
    <recommendedName>
        <fullName evidence="3">Thioesterase domain-containing protein</fullName>
    </recommendedName>
</protein>
<dbReference type="PANTHER" id="PTHR43240:SF5">
    <property type="entry name" value="1,4-DIHYDROXY-2-NAPHTHOYL-COA THIOESTERASE 1"/>
    <property type="match status" value="1"/>
</dbReference>
<comment type="similarity">
    <text evidence="1">Belongs to the thioesterase PaaI family.</text>
</comment>
<sequence length="123" mass="13268">MNLLTALGIVTKRANQEEVQLTLEITEQHQQPFGLMHGGISGILIETAASIGANTYLDTTQEVAVGLELNLNHLASFQKGHLIVTATPIHTGKQTHVWQAVVSTDTGKKISVGRCTLMIQRLG</sequence>
<dbReference type="PATRIC" id="fig|1449336.4.peg.1712"/>
<accession>A0A0R2HXU7</accession>
<dbReference type="GO" id="GO:0061522">
    <property type="term" value="F:1,4-dihydroxy-2-naphthoyl-CoA thioesterase activity"/>
    <property type="evidence" value="ECO:0007669"/>
    <property type="project" value="TreeGrafter"/>
</dbReference>
<dbReference type="eggNOG" id="COG2050">
    <property type="taxonomic scope" value="Bacteria"/>
</dbReference>
<dbReference type="EMBL" id="JQBS01000004">
    <property type="protein sequence ID" value="KRN57583.1"/>
    <property type="molecule type" value="Genomic_DNA"/>
</dbReference>
<evidence type="ECO:0000259" key="3">
    <source>
        <dbReference type="Pfam" id="PF03061"/>
    </source>
</evidence>
<proteinExistence type="inferred from homology"/>
<comment type="caution">
    <text evidence="4">The sequence shown here is derived from an EMBL/GenBank/DDBJ whole genome shotgun (WGS) entry which is preliminary data.</text>
</comment>
<organism evidence="4 5">
    <name type="scientific">Carnobacterium divergens DSM 20623</name>
    <dbReference type="NCBI Taxonomy" id="1449336"/>
    <lineage>
        <taxon>Bacteria</taxon>
        <taxon>Bacillati</taxon>
        <taxon>Bacillota</taxon>
        <taxon>Bacilli</taxon>
        <taxon>Lactobacillales</taxon>
        <taxon>Carnobacteriaceae</taxon>
        <taxon>Carnobacterium</taxon>
    </lineage>
</organism>
<name>A0A0R2HXU7_CARDV</name>
<evidence type="ECO:0000313" key="5">
    <source>
        <dbReference type="Proteomes" id="UP000051658"/>
    </source>
</evidence>
<gene>
    <name evidence="4" type="ORF">IV74_GL001677</name>
</gene>
<dbReference type="Proteomes" id="UP000051658">
    <property type="component" value="Unassembled WGS sequence"/>
</dbReference>
<evidence type="ECO:0000256" key="1">
    <source>
        <dbReference type="ARBA" id="ARBA00008324"/>
    </source>
</evidence>
<keyword evidence="5" id="KW-1185">Reference proteome</keyword>